<evidence type="ECO:0000256" key="6">
    <source>
        <dbReference type="ARBA" id="ARBA00023136"/>
    </source>
</evidence>
<feature type="transmembrane region" description="Helical" evidence="7">
    <location>
        <begin position="133"/>
        <end position="156"/>
    </location>
</feature>
<keyword evidence="6 7" id="KW-0472">Membrane</keyword>
<dbReference type="GO" id="GO:0055085">
    <property type="term" value="P:transmembrane transport"/>
    <property type="evidence" value="ECO:0007669"/>
    <property type="project" value="InterPro"/>
</dbReference>
<feature type="transmembrane region" description="Helical" evidence="7">
    <location>
        <begin position="184"/>
        <end position="210"/>
    </location>
</feature>
<keyword evidence="11" id="KW-1185">Reference proteome</keyword>
<evidence type="ECO:0000256" key="7">
    <source>
        <dbReference type="RuleBase" id="RU363032"/>
    </source>
</evidence>
<protein>
    <submittedName>
        <fullName evidence="10">Sugar ABC transporter permease</fullName>
    </submittedName>
</protein>
<feature type="transmembrane region" description="Helical" evidence="7">
    <location>
        <begin position="300"/>
        <end position="318"/>
    </location>
</feature>
<gene>
    <name evidence="10" type="ORF">D7Z26_18390</name>
</gene>
<feature type="transmembrane region" description="Helical" evidence="7">
    <location>
        <begin position="36"/>
        <end position="63"/>
    </location>
</feature>
<evidence type="ECO:0000259" key="9">
    <source>
        <dbReference type="PROSITE" id="PS50928"/>
    </source>
</evidence>
<dbReference type="OrthoDB" id="9785836at2"/>
<evidence type="ECO:0000313" key="11">
    <source>
        <dbReference type="Proteomes" id="UP000282076"/>
    </source>
</evidence>
<proteinExistence type="inferred from homology"/>
<sequence length="328" mass="36858">MKATHADVALPASVPSRTSPPAPRPSFLSYIWRHKALYLMFMPGVLYLIVNNYIPMFGVVIAFKNVNYTDGIFGSPWVGFYNFKYLFLTNHAWVITRNTLAYNSVFILFNLAAGVTIAILLNEVRHKLLSRFYQSAVFLPYFLSMVVVGYIVLGFLGMDSGFVNKSILEPLGLERIDWYAEPSYWIFILPIVNAWKYVGYTSVIYLAALAGFDPELYEAAKLDGASKWKQIVHITIPLLFPVMIITTLLAIGRIFYADFGLFYQVPLNAGPLLPTTDVIDTYVYRTFLINGSIGMSSAAGLYQGLVGFVLVLVTNTIVRRISKENALF</sequence>
<dbReference type="PROSITE" id="PS50928">
    <property type="entry name" value="ABC_TM1"/>
    <property type="match status" value="1"/>
</dbReference>
<dbReference type="PANTHER" id="PTHR43227">
    <property type="entry name" value="BLL4140 PROTEIN"/>
    <property type="match status" value="1"/>
</dbReference>
<name>A0A494XGM7_9BACL</name>
<keyword evidence="4 7" id="KW-0812">Transmembrane</keyword>
<evidence type="ECO:0000256" key="2">
    <source>
        <dbReference type="ARBA" id="ARBA00022448"/>
    </source>
</evidence>
<dbReference type="AlphaFoldDB" id="A0A494XGM7"/>
<evidence type="ECO:0000256" key="3">
    <source>
        <dbReference type="ARBA" id="ARBA00022475"/>
    </source>
</evidence>
<comment type="similarity">
    <text evidence="7">Belongs to the binding-protein-dependent transport system permease family.</text>
</comment>
<reference evidence="10 11" key="1">
    <citation type="submission" date="2018-10" db="EMBL/GenBank/DDBJ databases">
        <title>Cohnella sp. M2MS4P-1, whole genome shotgun sequence.</title>
        <authorList>
            <person name="Tuo L."/>
        </authorList>
    </citation>
    <scope>NUCLEOTIDE SEQUENCE [LARGE SCALE GENOMIC DNA]</scope>
    <source>
        <strain evidence="10 11">M2MS4P-1</strain>
    </source>
</reference>
<evidence type="ECO:0000256" key="5">
    <source>
        <dbReference type="ARBA" id="ARBA00022989"/>
    </source>
</evidence>
<feature type="transmembrane region" description="Helical" evidence="7">
    <location>
        <begin position="231"/>
        <end position="256"/>
    </location>
</feature>
<feature type="region of interest" description="Disordered" evidence="8">
    <location>
        <begin position="1"/>
        <end position="23"/>
    </location>
</feature>
<dbReference type="PANTHER" id="PTHR43227:SF11">
    <property type="entry name" value="BLL4140 PROTEIN"/>
    <property type="match status" value="1"/>
</dbReference>
<keyword evidence="5 7" id="KW-1133">Transmembrane helix</keyword>
<keyword evidence="2 7" id="KW-0813">Transport</keyword>
<dbReference type="EMBL" id="RBZM01000008">
    <property type="protein sequence ID" value="RKP49810.1"/>
    <property type="molecule type" value="Genomic_DNA"/>
</dbReference>
<dbReference type="GO" id="GO:0005886">
    <property type="term" value="C:plasma membrane"/>
    <property type="evidence" value="ECO:0007669"/>
    <property type="project" value="UniProtKB-SubCell"/>
</dbReference>
<evidence type="ECO:0000313" key="10">
    <source>
        <dbReference type="EMBL" id="RKP49810.1"/>
    </source>
</evidence>
<evidence type="ECO:0000256" key="4">
    <source>
        <dbReference type="ARBA" id="ARBA00022692"/>
    </source>
</evidence>
<feature type="transmembrane region" description="Helical" evidence="7">
    <location>
        <begin position="100"/>
        <end position="121"/>
    </location>
</feature>
<dbReference type="Gene3D" id="1.10.3720.10">
    <property type="entry name" value="MetI-like"/>
    <property type="match status" value="1"/>
</dbReference>
<accession>A0A494XGM7</accession>
<comment type="caution">
    <text evidence="10">The sequence shown here is derived from an EMBL/GenBank/DDBJ whole genome shotgun (WGS) entry which is preliminary data.</text>
</comment>
<keyword evidence="3" id="KW-1003">Cell membrane</keyword>
<dbReference type="CDD" id="cd06261">
    <property type="entry name" value="TM_PBP2"/>
    <property type="match status" value="1"/>
</dbReference>
<dbReference type="InterPro" id="IPR000515">
    <property type="entry name" value="MetI-like"/>
</dbReference>
<dbReference type="InterPro" id="IPR035906">
    <property type="entry name" value="MetI-like_sf"/>
</dbReference>
<dbReference type="SUPFAM" id="SSF161098">
    <property type="entry name" value="MetI-like"/>
    <property type="match status" value="1"/>
</dbReference>
<dbReference type="InterPro" id="IPR050809">
    <property type="entry name" value="UgpAE/MalFG_permease"/>
</dbReference>
<organism evidence="10 11">
    <name type="scientific">Cohnella endophytica</name>
    <dbReference type="NCBI Taxonomy" id="2419778"/>
    <lineage>
        <taxon>Bacteria</taxon>
        <taxon>Bacillati</taxon>
        <taxon>Bacillota</taxon>
        <taxon>Bacilli</taxon>
        <taxon>Bacillales</taxon>
        <taxon>Paenibacillaceae</taxon>
        <taxon>Cohnella</taxon>
    </lineage>
</organism>
<dbReference type="RefSeq" id="WP_120978494.1">
    <property type="nucleotide sequence ID" value="NZ_RBZM01000008.1"/>
</dbReference>
<feature type="domain" description="ABC transmembrane type-1" evidence="9">
    <location>
        <begin position="96"/>
        <end position="314"/>
    </location>
</feature>
<dbReference type="Pfam" id="PF00528">
    <property type="entry name" value="BPD_transp_1"/>
    <property type="match status" value="1"/>
</dbReference>
<comment type="subcellular location">
    <subcellularLocation>
        <location evidence="1 7">Cell membrane</location>
        <topology evidence="1 7">Multi-pass membrane protein</topology>
    </subcellularLocation>
</comment>
<evidence type="ECO:0000256" key="1">
    <source>
        <dbReference type="ARBA" id="ARBA00004651"/>
    </source>
</evidence>
<evidence type="ECO:0000256" key="8">
    <source>
        <dbReference type="SAM" id="MobiDB-lite"/>
    </source>
</evidence>
<dbReference type="Proteomes" id="UP000282076">
    <property type="component" value="Unassembled WGS sequence"/>
</dbReference>